<feature type="transmembrane region" description="Helical" evidence="7">
    <location>
        <begin position="401"/>
        <end position="424"/>
    </location>
</feature>
<feature type="transmembrane region" description="Helical" evidence="7">
    <location>
        <begin position="470"/>
        <end position="495"/>
    </location>
</feature>
<reference evidence="11" key="2">
    <citation type="submission" date="2015-01" db="EMBL/GenBank/DDBJ databases">
        <title>Evolutionary Origins and Diversification of the Mycorrhizal Mutualists.</title>
        <authorList>
            <consortium name="DOE Joint Genome Institute"/>
            <consortium name="Mycorrhizal Genomics Consortium"/>
            <person name="Kohler A."/>
            <person name="Kuo A."/>
            <person name="Nagy L.G."/>
            <person name="Floudas D."/>
            <person name="Copeland A."/>
            <person name="Barry K.W."/>
            <person name="Cichocki N."/>
            <person name="Veneault-Fourrey C."/>
            <person name="LaButti K."/>
            <person name="Lindquist E.A."/>
            <person name="Lipzen A."/>
            <person name="Lundell T."/>
            <person name="Morin E."/>
            <person name="Murat C."/>
            <person name="Riley R."/>
            <person name="Ohm R."/>
            <person name="Sun H."/>
            <person name="Tunlid A."/>
            <person name="Henrissat B."/>
            <person name="Grigoriev I.V."/>
            <person name="Hibbett D.S."/>
            <person name="Martin F."/>
        </authorList>
    </citation>
    <scope>NUCLEOTIDE SEQUENCE [LARGE SCALE GENOMIC DNA]</scope>
    <source>
        <strain evidence="11">Zn</strain>
    </source>
</reference>
<keyword evidence="4 7" id="KW-0812">Transmembrane</keyword>
<dbReference type="Proteomes" id="UP000054321">
    <property type="component" value="Unassembled WGS sequence"/>
</dbReference>
<evidence type="ECO:0000313" key="10">
    <source>
        <dbReference type="EMBL" id="KIN06900.1"/>
    </source>
</evidence>
<feature type="transmembrane region" description="Helical" evidence="7">
    <location>
        <begin position="367"/>
        <end position="389"/>
    </location>
</feature>
<dbReference type="Gene3D" id="1.20.1250.20">
    <property type="entry name" value="MFS general substrate transporter like domains"/>
    <property type="match status" value="2"/>
</dbReference>
<feature type="transmembrane region" description="Helical" evidence="7">
    <location>
        <begin position="96"/>
        <end position="117"/>
    </location>
</feature>
<feature type="transmembrane region" description="Helical" evidence="7">
    <location>
        <begin position="72"/>
        <end position="90"/>
    </location>
</feature>
<evidence type="ECO:0000259" key="9">
    <source>
        <dbReference type="PROSITE" id="PS50850"/>
    </source>
</evidence>
<name>A0A0C3HV61_OIDMZ</name>
<evidence type="ECO:0000313" key="11">
    <source>
        <dbReference type="Proteomes" id="UP000054321"/>
    </source>
</evidence>
<dbReference type="EMBL" id="KN832870">
    <property type="protein sequence ID" value="KIN06900.1"/>
    <property type="molecule type" value="Genomic_DNA"/>
</dbReference>
<organism evidence="10 11">
    <name type="scientific">Oidiodendron maius (strain Zn)</name>
    <dbReference type="NCBI Taxonomy" id="913774"/>
    <lineage>
        <taxon>Eukaryota</taxon>
        <taxon>Fungi</taxon>
        <taxon>Dikarya</taxon>
        <taxon>Ascomycota</taxon>
        <taxon>Pezizomycotina</taxon>
        <taxon>Leotiomycetes</taxon>
        <taxon>Leotiomycetes incertae sedis</taxon>
        <taxon>Myxotrichaceae</taxon>
        <taxon>Oidiodendron</taxon>
    </lineage>
</organism>
<keyword evidence="3" id="KW-0813">Transport</keyword>
<evidence type="ECO:0000256" key="4">
    <source>
        <dbReference type="ARBA" id="ARBA00022692"/>
    </source>
</evidence>
<dbReference type="InterPro" id="IPR036259">
    <property type="entry name" value="MFS_trans_sf"/>
</dbReference>
<evidence type="ECO:0000256" key="2">
    <source>
        <dbReference type="ARBA" id="ARBA00007520"/>
    </source>
</evidence>
<dbReference type="InParanoid" id="A0A0C3HV61"/>
<comment type="similarity">
    <text evidence="2">Belongs to the major facilitator superfamily. TCR/Tet family.</text>
</comment>
<dbReference type="HOGENOM" id="CLU_000960_22_1_1"/>
<feature type="transmembrane region" description="Helical" evidence="7">
    <location>
        <begin position="338"/>
        <end position="355"/>
    </location>
</feature>
<proteinExistence type="inferred from homology"/>
<evidence type="ECO:0000256" key="8">
    <source>
        <dbReference type="SAM" id="SignalP"/>
    </source>
</evidence>
<feature type="chain" id="PRO_5002178624" description="Major facilitator superfamily (MFS) profile domain-containing protein" evidence="8">
    <location>
        <begin position="19"/>
        <end position="504"/>
    </location>
</feature>
<accession>A0A0C3HV61</accession>
<dbReference type="GO" id="GO:0022857">
    <property type="term" value="F:transmembrane transporter activity"/>
    <property type="evidence" value="ECO:0007669"/>
    <property type="project" value="InterPro"/>
</dbReference>
<evidence type="ECO:0000256" key="1">
    <source>
        <dbReference type="ARBA" id="ARBA00004141"/>
    </source>
</evidence>
<evidence type="ECO:0000256" key="5">
    <source>
        <dbReference type="ARBA" id="ARBA00022989"/>
    </source>
</evidence>
<gene>
    <name evidence="10" type="ORF">OIDMADRAFT_150156</name>
</gene>
<evidence type="ECO:0000256" key="6">
    <source>
        <dbReference type="ARBA" id="ARBA00023136"/>
    </source>
</evidence>
<feature type="transmembrane region" description="Helical" evidence="7">
    <location>
        <begin position="313"/>
        <end position="331"/>
    </location>
</feature>
<keyword evidence="5 7" id="KW-1133">Transmembrane helix</keyword>
<keyword evidence="11" id="KW-1185">Reference proteome</keyword>
<feature type="transmembrane region" description="Helical" evidence="7">
    <location>
        <begin position="273"/>
        <end position="293"/>
    </location>
</feature>
<dbReference type="GO" id="GO:0005886">
    <property type="term" value="C:plasma membrane"/>
    <property type="evidence" value="ECO:0007669"/>
    <property type="project" value="TreeGrafter"/>
</dbReference>
<protein>
    <recommendedName>
        <fullName evidence="9">Major facilitator superfamily (MFS) profile domain-containing protein</fullName>
    </recommendedName>
</protein>
<dbReference type="AlphaFoldDB" id="A0A0C3HV61"/>
<sequence>MQWIIIVATMLCSTFLFSLDNSIVAEIQPAIINSLGGVDRLGWLGAAFVLGAVSTVIVWGKIMGVFSVKWTYITAVVIFEVGSAICGAAPDMDAMIVGRAIAGVGGSGMYVGCLALLSMTTTLRERPIYMATTGFTWGSGTVLGPIVGGAFAENPHTTWRWSFYINLCIGALFAPACLFLLPAADPQKGVPFLHRVRHLDYLGTILNIGFLVPLIMAINFGGTVYTWSSGQEIALWVVTAVVFIAYCHQQKFSFLTTKTNRLFPGDFLRQYEMWLLFISMACASGAVFVPTYFIPLYFQFVRNDAPLTAGVRLLPFIVVMVFFGLLSGGLISKSGYYMPWYLIGGCLTLTGGALMHTVNQDTSVARVYGYEAITGAGAGLYIQVSYAVAQAKVPPSRVADAAGFISFAQYLGITLSLAISGTVFQNVAFNRLVPLFPTEQSSFVRDIITGTSGGFLKTLDADLARRVLDVIIHAMSLTYILVLTAGAVTVIAASLMKRKRLYMQ</sequence>
<dbReference type="Pfam" id="PF07690">
    <property type="entry name" value="MFS_1"/>
    <property type="match status" value="1"/>
</dbReference>
<keyword evidence="8" id="KW-0732">Signal</keyword>
<dbReference type="FunFam" id="1.20.1250.20:FF:000429">
    <property type="entry name" value="MFS drug efflux transporter, putative"/>
    <property type="match status" value="1"/>
</dbReference>
<dbReference type="CDD" id="cd17502">
    <property type="entry name" value="MFS_Azr1_MDR_like"/>
    <property type="match status" value="1"/>
</dbReference>
<feature type="transmembrane region" description="Helical" evidence="7">
    <location>
        <begin position="163"/>
        <end position="184"/>
    </location>
</feature>
<dbReference type="OrthoDB" id="10021397at2759"/>
<feature type="transmembrane region" description="Helical" evidence="7">
    <location>
        <begin position="233"/>
        <end position="252"/>
    </location>
</feature>
<dbReference type="InterPro" id="IPR020846">
    <property type="entry name" value="MFS_dom"/>
</dbReference>
<feature type="transmembrane region" description="Helical" evidence="7">
    <location>
        <begin position="41"/>
        <end position="60"/>
    </location>
</feature>
<evidence type="ECO:0000256" key="3">
    <source>
        <dbReference type="ARBA" id="ARBA00022448"/>
    </source>
</evidence>
<reference evidence="10 11" key="1">
    <citation type="submission" date="2014-04" db="EMBL/GenBank/DDBJ databases">
        <authorList>
            <consortium name="DOE Joint Genome Institute"/>
            <person name="Kuo A."/>
            <person name="Martino E."/>
            <person name="Perotto S."/>
            <person name="Kohler A."/>
            <person name="Nagy L.G."/>
            <person name="Floudas D."/>
            <person name="Copeland A."/>
            <person name="Barry K.W."/>
            <person name="Cichocki N."/>
            <person name="Veneault-Fourrey C."/>
            <person name="LaButti K."/>
            <person name="Lindquist E.A."/>
            <person name="Lipzen A."/>
            <person name="Lundell T."/>
            <person name="Morin E."/>
            <person name="Murat C."/>
            <person name="Sun H."/>
            <person name="Tunlid A."/>
            <person name="Henrissat B."/>
            <person name="Grigoriev I.V."/>
            <person name="Hibbett D.S."/>
            <person name="Martin F."/>
            <person name="Nordberg H.P."/>
            <person name="Cantor M.N."/>
            <person name="Hua S.X."/>
        </authorList>
    </citation>
    <scope>NUCLEOTIDE SEQUENCE [LARGE SCALE GENOMIC DNA]</scope>
    <source>
        <strain evidence="10 11">Zn</strain>
    </source>
</reference>
<feature type="signal peptide" evidence="8">
    <location>
        <begin position="1"/>
        <end position="18"/>
    </location>
</feature>
<feature type="domain" description="Major facilitator superfamily (MFS) profile" evidence="9">
    <location>
        <begin position="6"/>
        <end position="501"/>
    </location>
</feature>
<dbReference type="InterPro" id="IPR011701">
    <property type="entry name" value="MFS"/>
</dbReference>
<dbReference type="SUPFAM" id="SSF103473">
    <property type="entry name" value="MFS general substrate transporter"/>
    <property type="match status" value="1"/>
</dbReference>
<dbReference type="PANTHER" id="PTHR23501:SF12">
    <property type="entry name" value="MAJOR FACILITATOR SUPERFAMILY (MFS) PROFILE DOMAIN-CONTAINING PROTEIN-RELATED"/>
    <property type="match status" value="1"/>
</dbReference>
<keyword evidence="6 7" id="KW-0472">Membrane</keyword>
<feature type="transmembrane region" description="Helical" evidence="7">
    <location>
        <begin position="205"/>
        <end position="227"/>
    </location>
</feature>
<feature type="transmembrane region" description="Helical" evidence="7">
    <location>
        <begin position="129"/>
        <end position="151"/>
    </location>
</feature>
<dbReference type="PROSITE" id="PS50850">
    <property type="entry name" value="MFS"/>
    <property type="match status" value="1"/>
</dbReference>
<dbReference type="PANTHER" id="PTHR23501">
    <property type="entry name" value="MAJOR FACILITATOR SUPERFAMILY"/>
    <property type="match status" value="1"/>
</dbReference>
<comment type="subcellular location">
    <subcellularLocation>
        <location evidence="1">Membrane</location>
        <topology evidence="1">Multi-pass membrane protein</topology>
    </subcellularLocation>
</comment>
<evidence type="ECO:0000256" key="7">
    <source>
        <dbReference type="SAM" id="Phobius"/>
    </source>
</evidence>